<name>A0ABX8SH89_9ACTN</name>
<accession>A0ABX8SH89</accession>
<dbReference type="GO" id="GO:0032259">
    <property type="term" value="P:methylation"/>
    <property type="evidence" value="ECO:0007669"/>
    <property type="project" value="UniProtKB-KW"/>
</dbReference>
<proteinExistence type="predicted"/>
<evidence type="ECO:0000313" key="2">
    <source>
        <dbReference type="Proteomes" id="UP000887023"/>
    </source>
</evidence>
<protein>
    <submittedName>
        <fullName evidence="1">Class I SAM-dependent methyltransferase</fullName>
    </submittedName>
</protein>
<dbReference type="CDD" id="cd02440">
    <property type="entry name" value="AdoMet_MTases"/>
    <property type="match status" value="1"/>
</dbReference>
<dbReference type="GO" id="GO:0008168">
    <property type="term" value="F:methyltransferase activity"/>
    <property type="evidence" value="ECO:0007669"/>
    <property type="project" value="UniProtKB-KW"/>
</dbReference>
<evidence type="ECO:0000313" key="1">
    <source>
        <dbReference type="EMBL" id="QXQ15825.1"/>
    </source>
</evidence>
<gene>
    <name evidence="1" type="ORF">KV203_09760</name>
</gene>
<keyword evidence="1" id="KW-0489">Methyltransferase</keyword>
<dbReference type="EMBL" id="CP079105">
    <property type="protein sequence ID" value="QXQ15825.1"/>
    <property type="molecule type" value="Genomic_DNA"/>
</dbReference>
<keyword evidence="1" id="KW-0808">Transferase</keyword>
<dbReference type="Proteomes" id="UP000887023">
    <property type="component" value="Chromosome"/>
</dbReference>
<organism evidence="1 2">
    <name type="scientific">Skermania pinensis</name>
    <dbReference type="NCBI Taxonomy" id="39122"/>
    <lineage>
        <taxon>Bacteria</taxon>
        <taxon>Bacillati</taxon>
        <taxon>Actinomycetota</taxon>
        <taxon>Actinomycetes</taxon>
        <taxon>Mycobacteriales</taxon>
        <taxon>Gordoniaceae</taxon>
        <taxon>Skermania</taxon>
    </lineage>
</organism>
<keyword evidence="2" id="KW-1185">Reference proteome</keyword>
<reference evidence="1" key="1">
    <citation type="submission" date="2021-07" db="EMBL/GenBank/DDBJ databases">
        <title>Candidatus Kaistella beijingensis sp. nov. isolated from a municipal wastewater treatment plant is involved in sludge foaming.</title>
        <authorList>
            <person name="Song Y."/>
            <person name="Liu S.-J."/>
        </authorList>
    </citation>
    <scope>NUCLEOTIDE SEQUENCE</scope>
    <source>
        <strain evidence="1">DSM 43998</strain>
    </source>
</reference>
<sequence>MYTQPDPRAYYAELTKLGYCIPELAKPYFRKLIKDYRADRQVDTPTILDVGCSYGINAALLRCDTTMRELAEHYQTAESTGAAELAARDRAMVRSRSGIGDIRFIGLDASEPALDYARAAGFLDDALHADLEQADPTAAQRDQLADVDLVFSTGCIGYVTERTIGRVARAARRRPWMAHFVLRMFSFDAMRAELDRLGYQTEQVDGVFRQRRFADEREQEQVLETLGHSGIDPSGLESEGWFYAQLFISRPHPDAGAIEPSV</sequence>